<reference evidence="2" key="1">
    <citation type="submission" date="2020-10" db="EMBL/GenBank/DDBJ databases">
        <title>Mucilaginibacter mali sp. nov., isolated from rhizosphere soil of apple orchard.</title>
        <authorList>
            <person name="Lee J.-S."/>
            <person name="Kim H.S."/>
            <person name="Kim J.-S."/>
        </authorList>
    </citation>
    <scope>NUCLEOTIDE SEQUENCE</scope>
    <source>
        <strain evidence="2">KCTC 22746</strain>
    </source>
</reference>
<sequence length="278" mass="31011">MFTFFIKIAAQCLTVILMTQCTAAIAQKLPKVQASSVRAPANIKIDGKLTEWNDRFQAHNLGNHLYYTLANDDDNLYLSLQTDDVFGDQKVFKGGLTFTIIPIEKSAERVAITYPVISMKNRGEMAKGEGGNVVVHHVPRADTLGKKARIDSMMAFSNDKIPKAYKEIHIKGMSDIDTLLSIYNTDGIKVGANFNRKLRYTYELAIPLKYLASAVSDTKSIKYNIKLRTLPILRSPRPSGLVVNITAPQPAYRPPSIDDLFRYEDSDFSGTYTLAPKP</sequence>
<comment type="caution">
    <text evidence="2">The sequence shown here is derived from an EMBL/GenBank/DDBJ whole genome shotgun (WGS) entry which is preliminary data.</text>
</comment>
<organism evidence="2 3">
    <name type="scientific">Mucilaginibacter myungsuensis</name>
    <dbReference type="NCBI Taxonomy" id="649104"/>
    <lineage>
        <taxon>Bacteria</taxon>
        <taxon>Pseudomonadati</taxon>
        <taxon>Bacteroidota</taxon>
        <taxon>Sphingobacteriia</taxon>
        <taxon>Sphingobacteriales</taxon>
        <taxon>Sphingobacteriaceae</taxon>
        <taxon>Mucilaginibacter</taxon>
    </lineage>
</organism>
<feature type="chain" id="PRO_5037680110" description="DUF5117 domain-containing protein" evidence="1">
    <location>
        <begin position="24"/>
        <end position="278"/>
    </location>
</feature>
<accession>A0A929PVW5</accession>
<dbReference type="EMBL" id="JADFFL010000003">
    <property type="protein sequence ID" value="MBE9662208.1"/>
    <property type="molecule type" value="Genomic_DNA"/>
</dbReference>
<gene>
    <name evidence="2" type="ORF">IRJ16_09965</name>
</gene>
<feature type="signal peptide" evidence="1">
    <location>
        <begin position="1"/>
        <end position="23"/>
    </location>
</feature>
<evidence type="ECO:0008006" key="4">
    <source>
        <dbReference type="Google" id="ProtNLM"/>
    </source>
</evidence>
<dbReference type="RefSeq" id="WP_194111391.1">
    <property type="nucleotide sequence ID" value="NZ_JADFFL010000003.1"/>
</dbReference>
<proteinExistence type="predicted"/>
<protein>
    <recommendedName>
        <fullName evidence="4">DUF5117 domain-containing protein</fullName>
    </recommendedName>
</protein>
<evidence type="ECO:0000313" key="2">
    <source>
        <dbReference type="EMBL" id="MBE9662208.1"/>
    </source>
</evidence>
<dbReference type="Proteomes" id="UP000622475">
    <property type="component" value="Unassembled WGS sequence"/>
</dbReference>
<evidence type="ECO:0000256" key="1">
    <source>
        <dbReference type="SAM" id="SignalP"/>
    </source>
</evidence>
<keyword evidence="3" id="KW-1185">Reference proteome</keyword>
<evidence type="ECO:0000313" key="3">
    <source>
        <dbReference type="Proteomes" id="UP000622475"/>
    </source>
</evidence>
<keyword evidence="1" id="KW-0732">Signal</keyword>
<name>A0A929PVW5_9SPHI</name>
<dbReference type="AlphaFoldDB" id="A0A929PVW5"/>